<dbReference type="EMBL" id="SSTG01000015">
    <property type="protein sequence ID" value="THG54565.1"/>
    <property type="molecule type" value="Genomic_DNA"/>
</dbReference>
<evidence type="ECO:0000313" key="2">
    <source>
        <dbReference type="Proteomes" id="UP000305401"/>
    </source>
</evidence>
<comment type="caution">
    <text evidence="1">The sequence shown here is derived from an EMBL/GenBank/DDBJ whole genome shotgun (WGS) entry which is preliminary data.</text>
</comment>
<keyword evidence="2" id="KW-1185">Reference proteome</keyword>
<proteinExistence type="predicted"/>
<accession>A0AC61S7M0</accession>
<name>A0AC61S7M0_9BACT</name>
<protein>
    <submittedName>
        <fullName evidence="1">TrkH family potassium uptake protein</fullName>
    </submittedName>
</protein>
<reference evidence="1" key="1">
    <citation type="submission" date="2019-04" db="EMBL/GenBank/DDBJ databases">
        <title>Microbes associate with the intestines of laboratory mice.</title>
        <authorList>
            <person name="Navarre W."/>
            <person name="Wong E."/>
            <person name="Huang K.C."/>
            <person name="Tropini C."/>
            <person name="Ng K."/>
            <person name="Yu B."/>
        </authorList>
    </citation>
    <scope>NUCLEOTIDE SEQUENCE</scope>
    <source>
        <strain evidence="1">NM86_A22</strain>
    </source>
</reference>
<evidence type="ECO:0000313" key="1">
    <source>
        <dbReference type="EMBL" id="THG54565.1"/>
    </source>
</evidence>
<gene>
    <name evidence="1" type="ORF">E5990_02440</name>
</gene>
<organism evidence="1 2">
    <name type="scientific">Muribaculum caecicola</name>
    <dbReference type="NCBI Taxonomy" id="3038144"/>
    <lineage>
        <taxon>Bacteria</taxon>
        <taxon>Pseudomonadati</taxon>
        <taxon>Bacteroidota</taxon>
        <taxon>Bacteroidia</taxon>
        <taxon>Bacteroidales</taxon>
        <taxon>Muribaculaceae</taxon>
        <taxon>Muribaculum</taxon>
    </lineage>
</organism>
<dbReference type="Proteomes" id="UP000305401">
    <property type="component" value="Unassembled WGS sequence"/>
</dbReference>
<sequence>MHIPRTKRVFINLPMLLRVLGWLLMIEAAFMLVPTLTCAIYQEPDIKAFLITTAITLATGIGMTFGIRTYNTSMGKREGFLLTSLVWVVFSFFGMIPYILCSNPLTITDAFFETMSGFTTTGATVYLNVEELSHGINMWRCLTQWLGGMGIILFTLAVLPMLNSSGGIQMFNAEVTGITHEKLRPRISQTAKGLWGVYGMLSLILCVLLWIGPLNFFDSICHAFSTMSTGGFSTRNNSIAYWDSNYVKIITTIFMFLGGVNFSLLYKICHGEGLKSLFRNDTFRAYLKIVSLTFVAFVIAIVANGQAHTVADVTIDPLFQIITTITSTGLTASNFESWGPFVLALLFLLMFFGACAGSTSGGAKIDRILYLLKNTSNELYRSIHPNAIRSVRINSMIMSPETVNRVIAFLCIYVIIVAAGGIMLTAFGLPIVDSFFSVFSCVSNVGLGTGVTGYSGYGFEVLPDIAKWVLSVFMLIGRLELFTVLILFTPAFWSK</sequence>